<evidence type="ECO:0000256" key="6">
    <source>
        <dbReference type="ARBA" id="ARBA00023098"/>
    </source>
</evidence>
<protein>
    <recommendedName>
        <fullName evidence="2">beta-ketoacyl-[acyl-carrier-protein] synthase I</fullName>
        <ecNumber evidence="2">2.3.1.41</ecNumber>
    </recommendedName>
</protein>
<evidence type="ECO:0000256" key="4">
    <source>
        <dbReference type="ARBA" id="ARBA00022679"/>
    </source>
</evidence>
<dbReference type="GO" id="GO:0004315">
    <property type="term" value="F:3-oxoacyl-[acyl-carrier-protein] synthase activity"/>
    <property type="evidence" value="ECO:0007669"/>
    <property type="project" value="UniProtKB-EC"/>
</dbReference>
<evidence type="ECO:0000256" key="5">
    <source>
        <dbReference type="ARBA" id="ARBA00022832"/>
    </source>
</evidence>
<proteinExistence type="inferred from homology"/>
<evidence type="ECO:0000256" key="7">
    <source>
        <dbReference type="ARBA" id="ARBA00023160"/>
    </source>
</evidence>
<gene>
    <name evidence="12" type="primary">Oxsm</name>
    <name evidence="12" type="ORF">CFO_g2327</name>
</gene>
<dbReference type="Pfam" id="PF02801">
    <property type="entry name" value="Ketoacyl-synt_C"/>
    <property type="match status" value="1"/>
</dbReference>
<dbReference type="CDD" id="cd00834">
    <property type="entry name" value="KAS_I_II"/>
    <property type="match status" value="1"/>
</dbReference>
<comment type="similarity">
    <text evidence="1 9">Belongs to the thiolase-like superfamily. Beta-ketoacyl-ACP synthases family.</text>
</comment>
<dbReference type="InterPro" id="IPR017568">
    <property type="entry name" value="3-oxoacyl-ACP_synth-2"/>
</dbReference>
<dbReference type="NCBIfam" id="NF005589">
    <property type="entry name" value="PRK07314.1"/>
    <property type="match status" value="1"/>
</dbReference>
<keyword evidence="13" id="KW-1185">Reference proteome</keyword>
<evidence type="ECO:0000256" key="3">
    <source>
        <dbReference type="ARBA" id="ARBA00022516"/>
    </source>
</evidence>
<keyword evidence="4 9" id="KW-0808">Transferase</keyword>
<evidence type="ECO:0000256" key="8">
    <source>
        <dbReference type="ARBA" id="ARBA00023315"/>
    </source>
</evidence>
<evidence type="ECO:0000259" key="11">
    <source>
        <dbReference type="PROSITE" id="PS52004"/>
    </source>
</evidence>
<evidence type="ECO:0000256" key="10">
    <source>
        <dbReference type="SAM" id="MobiDB-lite"/>
    </source>
</evidence>
<dbReference type="Pfam" id="PF00109">
    <property type="entry name" value="ketoacyl-synt"/>
    <property type="match status" value="1"/>
</dbReference>
<dbReference type="Pfam" id="PF03981">
    <property type="entry name" value="Ubiq_cyt_C_chap"/>
    <property type="match status" value="1"/>
</dbReference>
<reference evidence="12 13" key="1">
    <citation type="submission" date="2015-04" db="EMBL/GenBank/DDBJ databases">
        <title>Genome sequence of Ceratocystis platani, a major pathogen of plane trees.</title>
        <authorList>
            <person name="Belbahri L."/>
        </authorList>
    </citation>
    <scope>NUCLEOTIDE SEQUENCE [LARGE SCALE GENOMIC DNA]</scope>
    <source>
        <strain evidence="12 13">CFO</strain>
    </source>
</reference>
<dbReference type="EC" id="2.3.1.41" evidence="2"/>
<sequence length="739" mass="80146">MGPILGEPLYTEASASGMRRVVITGLGALCPLGVGVQHVWKRLAQGASGLVSVAQNGPEWKSLTSTVGGVVPLDMWSGGAGFVTSAEKRRLSLFSQYAIAAADMALDDAQWKPKDETDRAQTGVSIGNGIGGFQEIRTQSRSFDGGGQKKVSPLFVPLALHNMAAGHIAMRYSFTGPGDCHSTACTTGADAIGSAARAVAYGDCDVMLAGGSESCVNPLAFAGFGRARSLATAFNDDPAHSCRPFDQSRDGFVLAEGAAVLVLEELEHARNRGARIYAEIKGYGRSMDAHHMTAPWDDGRGALKAMQRALKDARISADQVDYINAHATGTVVGDKAEAAAIAALLRGCNNKAMVSSTKGATGHLLGAAGALEALFSVLAISENMLPPTLNLHNPDREIDPSLRFVGPKAVQMDSVDTVISNSFGFGGMNASLVFSRLSVHFHLIPTISASTTHLPFLTSGSHHAAYSTGAKTKKPAYDPADLPPMPRRSLPQGIRMPRDAYGGLAKTKIAQQYQKLSATELAYAQCKKAADYKVPLEMRRKEEVKMTEEGEEIGVSEGPWHEHFGLLPTFSTWSQVTMLHMYLLFARLRCLEKEEARSWQHQLSDHFFFDCERVMDVNHNLTSATMRQRYLKDIFVQWRGVIMAYDEGVVRGDAVLGSAVWRNLFKAREDVDARHIAAIVAWIRSSLKDLERCSDDDLLLAMDLFKKSPWEEYVLVDRPSTLISEKTAAEKEAEAEKKP</sequence>
<dbReference type="FunFam" id="3.40.47.10:FF:000009">
    <property type="entry name" value="3-oxoacyl-[acyl-carrier-protein] synthase 2"/>
    <property type="match status" value="1"/>
</dbReference>
<keyword evidence="7" id="KW-0275">Fatty acid biosynthesis</keyword>
<evidence type="ECO:0000256" key="1">
    <source>
        <dbReference type="ARBA" id="ARBA00008467"/>
    </source>
</evidence>
<evidence type="ECO:0000313" key="13">
    <source>
        <dbReference type="Proteomes" id="UP000034841"/>
    </source>
</evidence>
<dbReference type="NCBIfam" id="TIGR03150">
    <property type="entry name" value="fabF"/>
    <property type="match status" value="1"/>
</dbReference>
<dbReference type="PANTHER" id="PTHR11712">
    <property type="entry name" value="POLYKETIDE SYNTHASE-RELATED"/>
    <property type="match status" value="1"/>
</dbReference>
<dbReference type="InterPro" id="IPR020841">
    <property type="entry name" value="PKS_Beta-ketoAc_synthase_dom"/>
</dbReference>
<dbReference type="InterPro" id="IPR016039">
    <property type="entry name" value="Thiolase-like"/>
</dbReference>
<dbReference type="PANTHER" id="PTHR11712:SF336">
    <property type="entry name" value="3-OXOACYL-[ACYL-CARRIER-PROTEIN] SYNTHASE, MITOCHONDRIAL"/>
    <property type="match status" value="1"/>
</dbReference>
<dbReference type="Gene3D" id="3.40.47.10">
    <property type="match status" value="1"/>
</dbReference>
<accession>A0A0F8B4N2</accession>
<dbReference type="SMART" id="SM00825">
    <property type="entry name" value="PKS_KS"/>
    <property type="match status" value="1"/>
</dbReference>
<dbReference type="SUPFAM" id="SSF53901">
    <property type="entry name" value="Thiolase-like"/>
    <property type="match status" value="2"/>
</dbReference>
<dbReference type="InterPro" id="IPR014030">
    <property type="entry name" value="Ketoacyl_synth_N"/>
</dbReference>
<organism evidence="12 13">
    <name type="scientific">Ceratocystis fimbriata f. sp. platani</name>
    <dbReference type="NCBI Taxonomy" id="88771"/>
    <lineage>
        <taxon>Eukaryota</taxon>
        <taxon>Fungi</taxon>
        <taxon>Dikarya</taxon>
        <taxon>Ascomycota</taxon>
        <taxon>Pezizomycotina</taxon>
        <taxon>Sordariomycetes</taxon>
        <taxon>Hypocreomycetidae</taxon>
        <taxon>Microascales</taxon>
        <taxon>Ceratocystidaceae</taxon>
        <taxon>Ceratocystis</taxon>
    </lineage>
</organism>
<keyword evidence="5" id="KW-0276">Fatty acid metabolism</keyword>
<keyword evidence="8 12" id="KW-0012">Acyltransferase</keyword>
<feature type="region of interest" description="Disordered" evidence="10">
    <location>
        <begin position="471"/>
        <end position="493"/>
    </location>
</feature>
<dbReference type="InterPro" id="IPR014031">
    <property type="entry name" value="Ketoacyl_synth_C"/>
</dbReference>
<evidence type="ECO:0000256" key="2">
    <source>
        <dbReference type="ARBA" id="ARBA00013191"/>
    </source>
</evidence>
<dbReference type="PROSITE" id="PS52004">
    <property type="entry name" value="KS3_2"/>
    <property type="match status" value="1"/>
</dbReference>
<feature type="domain" description="Ketosynthase family 3 (KS3)" evidence="11">
    <location>
        <begin position="18"/>
        <end position="436"/>
    </location>
</feature>
<name>A0A0F8B4N2_CERFI</name>
<keyword evidence="6" id="KW-0443">Lipid metabolism</keyword>
<dbReference type="InterPro" id="IPR021150">
    <property type="entry name" value="Ubiq_cyt_c_chap"/>
</dbReference>
<keyword evidence="3" id="KW-0444">Lipid biosynthesis</keyword>
<dbReference type="GO" id="GO:0006633">
    <property type="term" value="P:fatty acid biosynthetic process"/>
    <property type="evidence" value="ECO:0007669"/>
    <property type="project" value="UniProtKB-KW"/>
</dbReference>
<dbReference type="Proteomes" id="UP000034841">
    <property type="component" value="Unassembled WGS sequence"/>
</dbReference>
<dbReference type="AlphaFoldDB" id="A0A0F8B4N2"/>
<dbReference type="OrthoDB" id="5334845at2759"/>
<comment type="caution">
    <text evidence="12">The sequence shown here is derived from an EMBL/GenBank/DDBJ whole genome shotgun (WGS) entry which is preliminary data.</text>
</comment>
<dbReference type="EMBL" id="LBBL01000103">
    <property type="protein sequence ID" value="KKF95310.1"/>
    <property type="molecule type" value="Genomic_DNA"/>
</dbReference>
<dbReference type="GO" id="GO:0005739">
    <property type="term" value="C:mitochondrion"/>
    <property type="evidence" value="ECO:0007669"/>
    <property type="project" value="TreeGrafter"/>
</dbReference>
<evidence type="ECO:0000313" key="12">
    <source>
        <dbReference type="EMBL" id="KKF95310.1"/>
    </source>
</evidence>
<evidence type="ECO:0000256" key="9">
    <source>
        <dbReference type="RuleBase" id="RU003694"/>
    </source>
</evidence>
<dbReference type="InterPro" id="IPR000794">
    <property type="entry name" value="Beta-ketoacyl_synthase"/>
</dbReference>